<dbReference type="InterPro" id="IPR013748">
    <property type="entry name" value="Rep_factorC_C"/>
</dbReference>
<dbReference type="GO" id="GO:0003689">
    <property type="term" value="F:DNA clamp loader activity"/>
    <property type="evidence" value="ECO:0007669"/>
    <property type="project" value="TreeGrafter"/>
</dbReference>
<dbReference type="PANTHER" id="PTHR11669">
    <property type="entry name" value="REPLICATION FACTOR C / DNA POLYMERASE III GAMMA-TAU SUBUNIT"/>
    <property type="match status" value="1"/>
</dbReference>
<dbReference type="Gene3D" id="1.10.8.60">
    <property type="match status" value="1"/>
</dbReference>
<feature type="domain" description="AAA+ ATPase" evidence="8">
    <location>
        <begin position="119"/>
        <end position="273"/>
    </location>
</feature>
<evidence type="ECO:0000256" key="7">
    <source>
        <dbReference type="ARBA" id="ARBA00070184"/>
    </source>
</evidence>
<dbReference type="CDD" id="cd18140">
    <property type="entry name" value="HLD_clamp_RFC"/>
    <property type="match status" value="1"/>
</dbReference>
<dbReference type="SMART" id="SM00382">
    <property type="entry name" value="AAA"/>
    <property type="match status" value="1"/>
</dbReference>
<dbReference type="OMA" id="AEDNLPW"/>
<dbReference type="SUPFAM" id="SSF48019">
    <property type="entry name" value="post-AAA+ oligomerization domain-like"/>
    <property type="match status" value="1"/>
</dbReference>
<dbReference type="Pfam" id="PF08542">
    <property type="entry name" value="Rep_fac_C"/>
    <property type="match status" value="1"/>
</dbReference>
<evidence type="ECO:0000256" key="3">
    <source>
        <dbReference type="ARBA" id="ARBA00022705"/>
    </source>
</evidence>
<keyword evidence="5" id="KW-0067">ATP-binding</keyword>
<dbReference type="FunFam" id="1.20.272.10:FF:000004">
    <property type="entry name" value="Replication factor C subunit 5"/>
    <property type="match status" value="1"/>
</dbReference>
<dbReference type="Pfam" id="PF00004">
    <property type="entry name" value="AAA"/>
    <property type="match status" value="1"/>
</dbReference>
<reference evidence="10" key="1">
    <citation type="journal article" date="2017" name="Nat. Microbiol.">
        <title>Global analysis of biosynthetic gene clusters reveals vast potential of secondary metabolite production in Penicillium species.</title>
        <authorList>
            <person name="Nielsen J.C."/>
            <person name="Grijseels S."/>
            <person name="Prigent S."/>
            <person name="Ji B."/>
            <person name="Dainat J."/>
            <person name="Nielsen K.F."/>
            <person name="Frisvad J.C."/>
            <person name="Workman M."/>
            <person name="Nielsen J."/>
        </authorList>
    </citation>
    <scope>NUCLEOTIDE SEQUENCE [LARGE SCALE GENOMIC DNA]</scope>
    <source>
        <strain evidence="10">IBT 11843</strain>
    </source>
</reference>
<dbReference type="InterPro" id="IPR027417">
    <property type="entry name" value="P-loop_NTPase"/>
</dbReference>
<dbReference type="CDD" id="cd00009">
    <property type="entry name" value="AAA"/>
    <property type="match status" value="1"/>
</dbReference>
<dbReference type="GO" id="GO:0005663">
    <property type="term" value="C:DNA replication factor C complex"/>
    <property type="evidence" value="ECO:0007669"/>
    <property type="project" value="TreeGrafter"/>
</dbReference>
<comment type="subcellular location">
    <subcellularLocation>
        <location evidence="1">Nucleus</location>
    </subcellularLocation>
</comment>
<sequence length="438" mass="48099">MSSCGVALPRAPLDFPPRASLRVERVELHFTSLSRLYPSLLSRLLIMSDYEEEMDVDAPSKVQFTSENASGKKRTAADLPVEAQDNLPWVEKYRPSSLEDVSGHQDILATINRFIEANRLPHLLLYGPPGTGKTSTVLALARRIYGEKNMRQMVLELNASDDRGIDVVREQIKTFASTKQIFSMAPQSGNSGMAGFKLIVLDEADAMTATAQMALRRIMERYTANTRFCIIANYTHKLSPALLSRCTRFRFSPLKEADIRSLVDQVIEKEQVRIQPEAVDSLVALSKGDMRRALNVLQACHASSIPLPMRGAPNAPRPEPETITNTTIYDCIAAPHPSDIQEIMSTILSTSDVTSCLNTVNTLKANKGLALADILSALVDQLQRLEVPAQTRITWLEGLAEIEWRLSGGGSEAVQTGGLVGVVRNGCELMGDKGIPLV</sequence>
<evidence type="ECO:0000256" key="5">
    <source>
        <dbReference type="ARBA" id="ARBA00022840"/>
    </source>
</evidence>
<dbReference type="OrthoDB" id="4199794at2759"/>
<evidence type="ECO:0000256" key="6">
    <source>
        <dbReference type="ARBA" id="ARBA00023242"/>
    </source>
</evidence>
<dbReference type="EMBL" id="MDYL01000043">
    <property type="protein sequence ID" value="OQD67154.1"/>
    <property type="molecule type" value="Genomic_DNA"/>
</dbReference>
<dbReference type="GO" id="GO:0005524">
    <property type="term" value="F:ATP binding"/>
    <property type="evidence" value="ECO:0007669"/>
    <property type="project" value="UniProtKB-KW"/>
</dbReference>
<protein>
    <recommendedName>
        <fullName evidence="7">Replication factor C subunit 3</fullName>
    </recommendedName>
</protein>
<dbReference type="InterPro" id="IPR003959">
    <property type="entry name" value="ATPase_AAA_core"/>
</dbReference>
<evidence type="ECO:0000313" key="10">
    <source>
        <dbReference type="Proteomes" id="UP000191522"/>
    </source>
</evidence>
<keyword evidence="10" id="KW-1185">Reference proteome</keyword>
<dbReference type="Gene3D" id="3.40.50.300">
    <property type="entry name" value="P-loop containing nucleotide triphosphate hydrolases"/>
    <property type="match status" value="1"/>
</dbReference>
<dbReference type="Gene3D" id="1.20.272.10">
    <property type="match status" value="1"/>
</dbReference>
<accession>A0A1V6NQY7</accession>
<dbReference type="InterPro" id="IPR047854">
    <property type="entry name" value="RFC_lid"/>
</dbReference>
<dbReference type="InterPro" id="IPR050238">
    <property type="entry name" value="DNA_Rep/Repair_Clamp_Loader"/>
</dbReference>
<dbReference type="FunFam" id="3.40.50.300:FF:000129">
    <property type="entry name" value="Replication factor C subunit 5"/>
    <property type="match status" value="1"/>
</dbReference>
<keyword evidence="3" id="KW-0235">DNA replication</keyword>
<comment type="similarity">
    <text evidence="2">Belongs to the activator 1 small subunits family.</text>
</comment>
<dbReference type="GO" id="GO:0031389">
    <property type="term" value="C:Rad17 RFC-like complex"/>
    <property type="evidence" value="ECO:0007669"/>
    <property type="project" value="TreeGrafter"/>
</dbReference>
<dbReference type="STRING" id="69771.A0A1V6NQY7"/>
<dbReference type="GO" id="GO:0006271">
    <property type="term" value="P:DNA strand elongation involved in DNA replication"/>
    <property type="evidence" value="ECO:0007669"/>
    <property type="project" value="UniProtKB-ARBA"/>
</dbReference>
<organism evidence="9 10">
    <name type="scientific">Penicillium decumbens</name>
    <dbReference type="NCBI Taxonomy" id="69771"/>
    <lineage>
        <taxon>Eukaryota</taxon>
        <taxon>Fungi</taxon>
        <taxon>Dikarya</taxon>
        <taxon>Ascomycota</taxon>
        <taxon>Pezizomycotina</taxon>
        <taxon>Eurotiomycetes</taxon>
        <taxon>Eurotiomycetidae</taxon>
        <taxon>Eurotiales</taxon>
        <taxon>Aspergillaceae</taxon>
        <taxon>Penicillium</taxon>
    </lineage>
</organism>
<dbReference type="AlphaFoldDB" id="A0A1V6NQY7"/>
<dbReference type="Proteomes" id="UP000191522">
    <property type="component" value="Unassembled WGS sequence"/>
</dbReference>
<dbReference type="NCBIfam" id="NF001679">
    <property type="entry name" value="PRK00440.1"/>
    <property type="match status" value="1"/>
</dbReference>
<dbReference type="GO" id="GO:0031391">
    <property type="term" value="C:Elg1 RFC-like complex"/>
    <property type="evidence" value="ECO:0007669"/>
    <property type="project" value="TreeGrafter"/>
</dbReference>
<evidence type="ECO:0000256" key="2">
    <source>
        <dbReference type="ARBA" id="ARBA00005378"/>
    </source>
</evidence>
<evidence type="ECO:0000313" key="9">
    <source>
        <dbReference type="EMBL" id="OQD67154.1"/>
    </source>
</evidence>
<dbReference type="InterPro" id="IPR008921">
    <property type="entry name" value="DNA_pol3_clamp-load_cplx_C"/>
</dbReference>
<evidence type="ECO:0000259" key="8">
    <source>
        <dbReference type="SMART" id="SM00382"/>
    </source>
</evidence>
<proteinExistence type="inferred from homology"/>
<dbReference type="InterPro" id="IPR003593">
    <property type="entry name" value="AAA+_ATPase"/>
</dbReference>
<evidence type="ECO:0000256" key="4">
    <source>
        <dbReference type="ARBA" id="ARBA00022741"/>
    </source>
</evidence>
<dbReference type="FunFam" id="1.10.8.60:FF:000028">
    <property type="entry name" value="Replication factor C subunit 5"/>
    <property type="match status" value="1"/>
</dbReference>
<keyword evidence="4" id="KW-0547">Nucleotide-binding</keyword>
<dbReference type="PANTHER" id="PTHR11669:SF9">
    <property type="entry name" value="REPLICATION FACTOR C SUBUNIT 5"/>
    <property type="match status" value="1"/>
</dbReference>
<keyword evidence="6" id="KW-0539">Nucleus</keyword>
<dbReference type="GO" id="GO:0031390">
    <property type="term" value="C:Ctf18 RFC-like complex"/>
    <property type="evidence" value="ECO:0007669"/>
    <property type="project" value="TreeGrafter"/>
</dbReference>
<dbReference type="SUPFAM" id="SSF52540">
    <property type="entry name" value="P-loop containing nucleoside triphosphate hydrolases"/>
    <property type="match status" value="1"/>
</dbReference>
<comment type="caution">
    <text evidence="9">The sequence shown here is derived from an EMBL/GenBank/DDBJ whole genome shotgun (WGS) entry which is preliminary data.</text>
</comment>
<gene>
    <name evidence="9" type="ORF">PENDEC_c043G02715</name>
</gene>
<dbReference type="GO" id="GO:0003677">
    <property type="term" value="F:DNA binding"/>
    <property type="evidence" value="ECO:0007669"/>
    <property type="project" value="InterPro"/>
</dbReference>
<dbReference type="GO" id="GO:0006281">
    <property type="term" value="P:DNA repair"/>
    <property type="evidence" value="ECO:0007669"/>
    <property type="project" value="TreeGrafter"/>
</dbReference>
<name>A0A1V6NQY7_PENDC</name>
<dbReference type="GO" id="GO:0016887">
    <property type="term" value="F:ATP hydrolysis activity"/>
    <property type="evidence" value="ECO:0007669"/>
    <property type="project" value="InterPro"/>
</dbReference>
<evidence type="ECO:0000256" key="1">
    <source>
        <dbReference type="ARBA" id="ARBA00004123"/>
    </source>
</evidence>